<evidence type="ECO:0000313" key="3">
    <source>
        <dbReference type="Proteomes" id="UP000619376"/>
    </source>
</evidence>
<gene>
    <name evidence="2" type="ORF">GCM10017781_20830</name>
</gene>
<dbReference type="EMBL" id="BNAJ01000004">
    <property type="protein sequence ID" value="GHF44184.1"/>
    <property type="molecule type" value="Genomic_DNA"/>
</dbReference>
<name>A0ABQ3JQ29_9DEIO</name>
<sequence length="100" mass="10883">MQLAGHAPVSRGDDTRGMEGLEIILVAAGHHALHAAGLDALRLAEELPWWVWPAAISAVMARVVGHVASRAPVPVAGPSRGRHRARPTRRLSHRSRSRRR</sequence>
<reference evidence="3" key="1">
    <citation type="journal article" date="2019" name="Int. J. Syst. Evol. Microbiol.">
        <title>The Global Catalogue of Microorganisms (GCM) 10K type strain sequencing project: providing services to taxonomists for standard genome sequencing and annotation.</title>
        <authorList>
            <consortium name="The Broad Institute Genomics Platform"/>
            <consortium name="The Broad Institute Genome Sequencing Center for Infectious Disease"/>
            <person name="Wu L."/>
            <person name="Ma J."/>
        </authorList>
    </citation>
    <scope>NUCLEOTIDE SEQUENCE [LARGE SCALE GENOMIC DNA]</scope>
    <source>
        <strain evidence="3">CGMCC 1.18437</strain>
    </source>
</reference>
<protein>
    <submittedName>
        <fullName evidence="2">Uncharacterized protein</fullName>
    </submittedName>
</protein>
<feature type="compositionally biased region" description="Basic residues" evidence="1">
    <location>
        <begin position="80"/>
        <end position="100"/>
    </location>
</feature>
<evidence type="ECO:0000256" key="1">
    <source>
        <dbReference type="SAM" id="MobiDB-lite"/>
    </source>
</evidence>
<evidence type="ECO:0000313" key="2">
    <source>
        <dbReference type="EMBL" id="GHF44184.1"/>
    </source>
</evidence>
<comment type="caution">
    <text evidence="2">The sequence shown here is derived from an EMBL/GenBank/DDBJ whole genome shotgun (WGS) entry which is preliminary data.</text>
</comment>
<dbReference type="Proteomes" id="UP000619376">
    <property type="component" value="Unassembled WGS sequence"/>
</dbReference>
<organism evidence="2 3">
    <name type="scientific">Deinococcus metalli</name>
    <dbReference type="NCBI Taxonomy" id="1141878"/>
    <lineage>
        <taxon>Bacteria</taxon>
        <taxon>Thermotogati</taxon>
        <taxon>Deinococcota</taxon>
        <taxon>Deinococci</taxon>
        <taxon>Deinococcales</taxon>
        <taxon>Deinococcaceae</taxon>
        <taxon>Deinococcus</taxon>
    </lineage>
</organism>
<accession>A0ABQ3JQ29</accession>
<feature type="region of interest" description="Disordered" evidence="1">
    <location>
        <begin position="70"/>
        <end position="100"/>
    </location>
</feature>
<keyword evidence="3" id="KW-1185">Reference proteome</keyword>
<proteinExistence type="predicted"/>